<dbReference type="EMBL" id="CALNXK010000113">
    <property type="protein sequence ID" value="CAH3159197.1"/>
    <property type="molecule type" value="Genomic_DNA"/>
</dbReference>
<evidence type="ECO:0000313" key="3">
    <source>
        <dbReference type="Proteomes" id="UP001159405"/>
    </source>
</evidence>
<gene>
    <name evidence="2" type="ORF">PLOB_00003535</name>
</gene>
<reference evidence="2 3" key="1">
    <citation type="submission" date="2022-05" db="EMBL/GenBank/DDBJ databases">
        <authorList>
            <consortium name="Genoscope - CEA"/>
            <person name="William W."/>
        </authorList>
    </citation>
    <scope>NUCLEOTIDE SEQUENCE [LARGE SCALE GENOMIC DNA]</scope>
</reference>
<protein>
    <submittedName>
        <fullName evidence="2">Uncharacterized protein</fullName>
    </submittedName>
</protein>
<organism evidence="2 3">
    <name type="scientific">Porites lobata</name>
    <dbReference type="NCBI Taxonomy" id="104759"/>
    <lineage>
        <taxon>Eukaryota</taxon>
        <taxon>Metazoa</taxon>
        <taxon>Cnidaria</taxon>
        <taxon>Anthozoa</taxon>
        <taxon>Hexacorallia</taxon>
        <taxon>Scleractinia</taxon>
        <taxon>Fungiina</taxon>
        <taxon>Poritidae</taxon>
        <taxon>Porites</taxon>
    </lineage>
</organism>
<keyword evidence="3" id="KW-1185">Reference proteome</keyword>
<feature type="compositionally biased region" description="Basic and acidic residues" evidence="1">
    <location>
        <begin position="29"/>
        <end position="42"/>
    </location>
</feature>
<accession>A0ABN8QCP9</accession>
<sequence>MEFKLADFKCQTTYSRDGTVSSEESDDEELKKSPFEDSRSQEPEELVFSVKEKNQPVAACLSGASAEPLVHSSFLVEHAMDGLIGTSEECRVFMDQLQADYEASLAADKEKELEKEASIRIESL</sequence>
<dbReference type="Proteomes" id="UP001159405">
    <property type="component" value="Unassembled WGS sequence"/>
</dbReference>
<feature type="region of interest" description="Disordered" evidence="1">
    <location>
        <begin position="14"/>
        <end position="44"/>
    </location>
</feature>
<evidence type="ECO:0000313" key="2">
    <source>
        <dbReference type="EMBL" id="CAH3159197.1"/>
    </source>
</evidence>
<name>A0ABN8QCP9_9CNID</name>
<evidence type="ECO:0000256" key="1">
    <source>
        <dbReference type="SAM" id="MobiDB-lite"/>
    </source>
</evidence>
<comment type="caution">
    <text evidence="2">The sequence shown here is derived from an EMBL/GenBank/DDBJ whole genome shotgun (WGS) entry which is preliminary data.</text>
</comment>
<proteinExistence type="predicted"/>